<dbReference type="EMBL" id="JABEBT010000048">
    <property type="protein sequence ID" value="KAF7634979.1"/>
    <property type="molecule type" value="Genomic_DNA"/>
</dbReference>
<feature type="region of interest" description="Disordered" evidence="2">
    <location>
        <begin position="1"/>
        <end position="36"/>
    </location>
</feature>
<dbReference type="InterPro" id="IPR036339">
    <property type="entry name" value="PUB-like_dom_sf"/>
</dbReference>
<evidence type="ECO:0000256" key="2">
    <source>
        <dbReference type="SAM" id="MobiDB-lite"/>
    </source>
</evidence>
<dbReference type="GO" id="GO:0005737">
    <property type="term" value="C:cytoplasm"/>
    <property type="evidence" value="ECO:0007669"/>
    <property type="project" value="TreeGrafter"/>
</dbReference>
<evidence type="ECO:0000259" key="3">
    <source>
        <dbReference type="Pfam" id="PF09409"/>
    </source>
</evidence>
<feature type="compositionally biased region" description="Low complexity" evidence="2">
    <location>
        <begin position="15"/>
        <end position="36"/>
    </location>
</feature>
<feature type="coiled-coil region" evidence="1">
    <location>
        <begin position="342"/>
        <end position="369"/>
    </location>
</feature>
<keyword evidence="5" id="KW-1185">Reference proteome</keyword>
<dbReference type="Gene3D" id="1.20.58.2190">
    <property type="match status" value="1"/>
</dbReference>
<reference evidence="4" key="1">
    <citation type="journal article" date="2020" name="Ecol. Evol.">
        <title>Genome structure and content of the rice root-knot nematode (Meloidogyne graminicola).</title>
        <authorList>
            <person name="Phan N.T."/>
            <person name="Danchin E.G.J."/>
            <person name="Klopp C."/>
            <person name="Perfus-Barbeoch L."/>
            <person name="Kozlowski D.K."/>
            <person name="Koutsovoulos G.D."/>
            <person name="Lopez-Roques C."/>
            <person name="Bouchez O."/>
            <person name="Zahm M."/>
            <person name="Besnard G."/>
            <person name="Bellafiore S."/>
        </authorList>
    </citation>
    <scope>NUCLEOTIDE SEQUENCE</scope>
    <source>
        <strain evidence="4">VN-18</strain>
    </source>
</reference>
<dbReference type="PANTHER" id="PTHR23153">
    <property type="entry name" value="UBX-RELATED"/>
    <property type="match status" value="1"/>
</dbReference>
<protein>
    <submittedName>
        <fullName evidence="4">UBX domain-containing protein</fullName>
    </submittedName>
</protein>
<dbReference type="SUPFAM" id="SSF143503">
    <property type="entry name" value="PUG domain-like"/>
    <property type="match status" value="1"/>
</dbReference>
<dbReference type="SMART" id="SM00580">
    <property type="entry name" value="PUG"/>
    <property type="match status" value="1"/>
</dbReference>
<dbReference type="AlphaFoldDB" id="A0A8S9ZNH5"/>
<accession>A0A8S9ZNH5</accession>
<evidence type="ECO:0000313" key="5">
    <source>
        <dbReference type="Proteomes" id="UP000605970"/>
    </source>
</evidence>
<feature type="domain" description="PUB" evidence="3">
    <location>
        <begin position="139"/>
        <end position="212"/>
    </location>
</feature>
<comment type="caution">
    <text evidence="4">The sequence shown here is derived from an EMBL/GenBank/DDBJ whole genome shotgun (WGS) entry which is preliminary data.</text>
</comment>
<dbReference type="InterPro" id="IPR018997">
    <property type="entry name" value="PUB_domain"/>
</dbReference>
<name>A0A8S9ZNH5_9BILA</name>
<evidence type="ECO:0000313" key="4">
    <source>
        <dbReference type="EMBL" id="KAF7634979.1"/>
    </source>
</evidence>
<organism evidence="4 5">
    <name type="scientific">Meloidogyne graminicola</name>
    <dbReference type="NCBI Taxonomy" id="189291"/>
    <lineage>
        <taxon>Eukaryota</taxon>
        <taxon>Metazoa</taxon>
        <taxon>Ecdysozoa</taxon>
        <taxon>Nematoda</taxon>
        <taxon>Chromadorea</taxon>
        <taxon>Rhabditida</taxon>
        <taxon>Tylenchina</taxon>
        <taxon>Tylenchomorpha</taxon>
        <taxon>Tylenchoidea</taxon>
        <taxon>Meloidogynidae</taxon>
        <taxon>Meloidogyninae</taxon>
        <taxon>Meloidogyne</taxon>
    </lineage>
</organism>
<dbReference type="OrthoDB" id="49605at2759"/>
<evidence type="ECO:0000256" key="1">
    <source>
        <dbReference type="SAM" id="Coils"/>
    </source>
</evidence>
<dbReference type="Proteomes" id="UP000605970">
    <property type="component" value="Unassembled WGS sequence"/>
</dbReference>
<dbReference type="Pfam" id="PF09409">
    <property type="entry name" value="PUB"/>
    <property type="match status" value="1"/>
</dbReference>
<dbReference type="PANTHER" id="PTHR23153:SF38">
    <property type="entry name" value="UBX DOMAIN-CONTAINING PROTEIN 6"/>
    <property type="match status" value="1"/>
</dbReference>
<keyword evidence="1" id="KW-0175">Coiled coil</keyword>
<sequence>MADKNFILPGSGRALSENTQSNSSSSKSDKSSLQSESHMNLLMRLQAGEKLDEEQRKIAERLREAMNKNMANINPSPEKSSILYTCELFGEDEALPKSEMLDAIGACLFKKLENCEEDLLYTATSIIHTLNKEDIKIPAMDTIKRYLQNIISNPTEQKFKRIKLSNKVYQEKVGPCKGAVEFLIATGFRKGLSDSEEFLVMDNTDVERIKQALNVLFDGKPIDIKLFRDRKVMQICDEEQENIHYSPHSSDISNFFRGSRDSRISEANCLNNKSFQRREHNFTTQIKDKEFTAKNIYIHNMNVYNNNIKVYTQSEKKTNSFSSSFSSSNHSTLSFYNDNRLNDQLQNELKQKDLEIKKLKELLRKQQKKSDDVFGPSTSDGSTFNKESEFMKRTRCCFSSHMLFENNFNSNASNTSLVSILKKNKNCLRNHLRKIRA</sequence>
<gene>
    <name evidence="4" type="ORF">Mgra_00005577</name>
</gene>
<proteinExistence type="predicted"/>